<name>A0ABP9XE22_9DEIO</name>
<feature type="chain" id="PRO_5046572403" evidence="1">
    <location>
        <begin position="25"/>
        <end position="148"/>
    </location>
</feature>
<evidence type="ECO:0000256" key="1">
    <source>
        <dbReference type="SAM" id="SignalP"/>
    </source>
</evidence>
<evidence type="ECO:0000313" key="2">
    <source>
        <dbReference type="EMBL" id="GAA5533166.1"/>
    </source>
</evidence>
<proteinExistence type="predicted"/>
<comment type="caution">
    <text evidence="2">The sequence shown here is derived from an EMBL/GenBank/DDBJ whole genome shotgun (WGS) entry which is preliminary data.</text>
</comment>
<dbReference type="Proteomes" id="UP001404956">
    <property type="component" value="Unassembled WGS sequence"/>
</dbReference>
<accession>A0ABP9XE22</accession>
<keyword evidence="3" id="KW-1185">Reference proteome</keyword>
<dbReference type="RefSeq" id="WP_345452915.1">
    <property type="nucleotide sequence ID" value="NZ_BAABRV010000003.1"/>
</dbReference>
<evidence type="ECO:0000313" key="3">
    <source>
        <dbReference type="Proteomes" id="UP001404956"/>
    </source>
</evidence>
<sequence length="148" mass="15669">MDTKTLKTGGLLAALLLTSTPALAHEIVRDGNVGALLHIEPDDAPLVGLPNKTWFETNQRGGKAITLINCACILSVYQGAVKPGVNPISTPGLKTEKNKLTADLVFPQEGAYTLVLTGKPRPGATFNAFRLEWVVRAEKPGGHGAHAH</sequence>
<dbReference type="EMBL" id="BAABRV010000003">
    <property type="protein sequence ID" value="GAA5533166.1"/>
    <property type="molecule type" value="Genomic_DNA"/>
</dbReference>
<reference evidence="2 3" key="1">
    <citation type="submission" date="2024-02" db="EMBL/GenBank/DDBJ databases">
        <title>Deinococcus aluminii NBRC 112889.</title>
        <authorList>
            <person name="Ichikawa N."/>
            <person name="Katano-Makiyama Y."/>
            <person name="Hidaka K."/>
        </authorList>
    </citation>
    <scope>NUCLEOTIDE SEQUENCE [LARGE SCALE GENOMIC DNA]</scope>
    <source>
        <strain evidence="2 3">NBRC 112889</strain>
    </source>
</reference>
<organism evidence="2 3">
    <name type="scientific">Deinococcus aluminii</name>
    <dbReference type="NCBI Taxonomy" id="1656885"/>
    <lineage>
        <taxon>Bacteria</taxon>
        <taxon>Thermotogati</taxon>
        <taxon>Deinococcota</taxon>
        <taxon>Deinococci</taxon>
        <taxon>Deinococcales</taxon>
        <taxon>Deinococcaceae</taxon>
        <taxon>Deinococcus</taxon>
    </lineage>
</organism>
<protein>
    <submittedName>
        <fullName evidence="2">Uncharacterized protein</fullName>
    </submittedName>
</protein>
<keyword evidence="1" id="KW-0732">Signal</keyword>
<gene>
    <name evidence="2" type="ORF">Dalu01_01565</name>
</gene>
<feature type="signal peptide" evidence="1">
    <location>
        <begin position="1"/>
        <end position="24"/>
    </location>
</feature>